<name>A0A3P7MFH4_DIBLA</name>
<accession>A0A3P7MFH4</accession>
<dbReference type="EMBL" id="UYRU01066661">
    <property type="protein sequence ID" value="VDN16671.1"/>
    <property type="molecule type" value="Genomic_DNA"/>
</dbReference>
<reference evidence="1 2" key="1">
    <citation type="submission" date="2018-11" db="EMBL/GenBank/DDBJ databases">
        <authorList>
            <consortium name="Pathogen Informatics"/>
        </authorList>
    </citation>
    <scope>NUCLEOTIDE SEQUENCE [LARGE SCALE GENOMIC DNA]</scope>
</reference>
<dbReference type="Proteomes" id="UP000281553">
    <property type="component" value="Unassembled WGS sequence"/>
</dbReference>
<evidence type="ECO:0000313" key="2">
    <source>
        <dbReference type="Proteomes" id="UP000281553"/>
    </source>
</evidence>
<proteinExistence type="predicted"/>
<dbReference type="AlphaFoldDB" id="A0A3P7MFH4"/>
<evidence type="ECO:0000313" key="1">
    <source>
        <dbReference type="EMBL" id="VDN16671.1"/>
    </source>
</evidence>
<sequence length="185" mass="20943">MLDEIIQILEKDVEESSEMCSDLRRRVLEAVEVRQQSPGVLPPASHAASVTDAPGECEVERDNADGLLDNYSTDSHLSDSEAFLREFEEFEKSMHQMETFAVQPSTEDMTVLKRIRASTPHSAVRNEEEATKAVLPYENKFWIGCGTDTLKVFNNPKDRRIESIARTSGCRITLRENRRKNALGQ</sequence>
<protein>
    <submittedName>
        <fullName evidence="1">Uncharacterized protein</fullName>
    </submittedName>
</protein>
<gene>
    <name evidence="1" type="ORF">DILT_LOCUS12502</name>
</gene>
<keyword evidence="2" id="KW-1185">Reference proteome</keyword>
<dbReference type="OrthoDB" id="6253957at2759"/>
<organism evidence="1 2">
    <name type="scientific">Dibothriocephalus latus</name>
    <name type="common">Fish tapeworm</name>
    <name type="synonym">Diphyllobothrium latum</name>
    <dbReference type="NCBI Taxonomy" id="60516"/>
    <lineage>
        <taxon>Eukaryota</taxon>
        <taxon>Metazoa</taxon>
        <taxon>Spiralia</taxon>
        <taxon>Lophotrochozoa</taxon>
        <taxon>Platyhelminthes</taxon>
        <taxon>Cestoda</taxon>
        <taxon>Eucestoda</taxon>
        <taxon>Diphyllobothriidea</taxon>
        <taxon>Diphyllobothriidae</taxon>
        <taxon>Dibothriocephalus</taxon>
    </lineage>
</organism>